<comment type="pathway">
    <text evidence="1 6">Cell wall biogenesis; peptidoglycan biosynthesis.</text>
</comment>
<gene>
    <name evidence="9" type="ORF">KKP3000_004062</name>
</gene>
<dbReference type="Proteomes" id="UP001579974">
    <property type="component" value="Unassembled WGS sequence"/>
</dbReference>
<accession>A0ABV5AEU7</accession>
<keyword evidence="10" id="KW-1185">Reference proteome</keyword>
<evidence type="ECO:0000313" key="10">
    <source>
        <dbReference type="Proteomes" id="UP001579974"/>
    </source>
</evidence>
<dbReference type="SUPFAM" id="SSF47090">
    <property type="entry name" value="PGBD-like"/>
    <property type="match status" value="1"/>
</dbReference>
<evidence type="ECO:0000256" key="5">
    <source>
        <dbReference type="ARBA" id="ARBA00023316"/>
    </source>
</evidence>
<dbReference type="CDD" id="cd16913">
    <property type="entry name" value="YkuD_like"/>
    <property type="match status" value="1"/>
</dbReference>
<evidence type="ECO:0000313" key="9">
    <source>
        <dbReference type="EMBL" id="MFB5190591.1"/>
    </source>
</evidence>
<evidence type="ECO:0000256" key="3">
    <source>
        <dbReference type="ARBA" id="ARBA00022960"/>
    </source>
</evidence>
<feature type="compositionally biased region" description="Low complexity" evidence="7">
    <location>
        <begin position="127"/>
        <end position="142"/>
    </location>
</feature>
<evidence type="ECO:0000259" key="8">
    <source>
        <dbReference type="PROSITE" id="PS52029"/>
    </source>
</evidence>
<name>A0ABV5AEU7_9BACL</name>
<dbReference type="InterPro" id="IPR005490">
    <property type="entry name" value="LD_TPept_cat_dom"/>
</dbReference>
<protein>
    <submittedName>
        <fullName evidence="9">L,D-transpeptidase family protein</fullName>
    </submittedName>
</protein>
<reference evidence="9 10" key="1">
    <citation type="journal article" date="2024" name="Int. J. Mol. Sci.">
        <title>Exploration of Alicyclobacillus spp. Genome in Search of Antibiotic Resistance.</title>
        <authorList>
            <person name="Bucka-Kolendo J."/>
            <person name="Kiousi D.E."/>
            <person name="Dekowska A."/>
            <person name="Mikolajczuk-Szczyrba A."/>
            <person name="Karadedos D.M."/>
            <person name="Michael P."/>
            <person name="Galanis A."/>
            <person name="Sokolowska B."/>
        </authorList>
    </citation>
    <scope>NUCLEOTIDE SEQUENCE [LARGE SCALE GENOMIC DNA]</scope>
    <source>
        <strain evidence="9 10">KKP 3000</strain>
    </source>
</reference>
<dbReference type="PROSITE" id="PS52029">
    <property type="entry name" value="LD_TPASE"/>
    <property type="match status" value="1"/>
</dbReference>
<feature type="compositionally biased region" description="Polar residues" evidence="7">
    <location>
        <begin position="114"/>
        <end position="124"/>
    </location>
</feature>
<comment type="caution">
    <text evidence="9">The sequence shown here is derived from an EMBL/GenBank/DDBJ whole genome shotgun (WGS) entry which is preliminary data.</text>
</comment>
<evidence type="ECO:0000256" key="7">
    <source>
        <dbReference type="SAM" id="MobiDB-lite"/>
    </source>
</evidence>
<dbReference type="RefSeq" id="WP_275474790.1">
    <property type="nucleotide sequence ID" value="NZ_CP162940.1"/>
</dbReference>
<dbReference type="InterPro" id="IPR036365">
    <property type="entry name" value="PGBD-like_sf"/>
</dbReference>
<evidence type="ECO:0000256" key="4">
    <source>
        <dbReference type="ARBA" id="ARBA00022984"/>
    </source>
</evidence>
<evidence type="ECO:0000256" key="2">
    <source>
        <dbReference type="ARBA" id="ARBA00022679"/>
    </source>
</evidence>
<keyword evidence="2" id="KW-0808">Transferase</keyword>
<evidence type="ECO:0000256" key="1">
    <source>
        <dbReference type="ARBA" id="ARBA00004752"/>
    </source>
</evidence>
<dbReference type="InterPro" id="IPR050979">
    <property type="entry name" value="LD-transpeptidase"/>
</dbReference>
<feature type="region of interest" description="Disordered" evidence="7">
    <location>
        <begin position="108"/>
        <end position="142"/>
    </location>
</feature>
<organism evidence="9 10">
    <name type="scientific">Alicyclobacillus fastidiosus</name>
    <dbReference type="NCBI Taxonomy" id="392011"/>
    <lineage>
        <taxon>Bacteria</taxon>
        <taxon>Bacillati</taxon>
        <taxon>Bacillota</taxon>
        <taxon>Bacilli</taxon>
        <taxon>Bacillales</taxon>
        <taxon>Alicyclobacillaceae</taxon>
        <taxon>Alicyclobacillus</taxon>
    </lineage>
</organism>
<dbReference type="InterPro" id="IPR038063">
    <property type="entry name" value="Transpep_catalytic_dom"/>
</dbReference>
<dbReference type="SUPFAM" id="SSF141523">
    <property type="entry name" value="L,D-transpeptidase catalytic domain-like"/>
    <property type="match status" value="1"/>
</dbReference>
<feature type="active site" description="Proton donor/acceptor" evidence="6">
    <location>
        <position position="331"/>
    </location>
</feature>
<feature type="active site" description="Nucleophile" evidence="6">
    <location>
        <position position="346"/>
    </location>
</feature>
<dbReference type="PANTHER" id="PTHR30582">
    <property type="entry name" value="L,D-TRANSPEPTIDASE"/>
    <property type="match status" value="1"/>
</dbReference>
<dbReference type="PANTHER" id="PTHR30582:SF2">
    <property type="entry name" value="L,D-TRANSPEPTIDASE YCIB-RELATED"/>
    <property type="match status" value="1"/>
</dbReference>
<feature type="domain" description="L,D-TPase catalytic" evidence="8">
    <location>
        <begin position="253"/>
        <end position="370"/>
    </location>
</feature>
<sequence length="370" mass="38848">MNLQSLHKVLLASLSMAFMLVPGRITEQHVIPKITVAAASTTEVPAQTLDIHRTTHLHVMPVVEEKVAVQKPPTISIGAKGQSALWLNEALAALDYLPLTFTIPKPTAGEAGSQAGSTSQTKPPVNTAPAPGTTNNSTTNATASLGANATTTAAKHSTSAPAPAPSLATTLALQLQTGAFKPVTGQWKWNGSYPSSLERLWNPNSATVITQGAIMRFEADHGLAVDGVAGANVYRALEQALSNKSPAAHPYTYVAVSKASPEHLDVWENGRKVYTSLANTGISASPTPNGTWPVYSRLVSQTMRGKNPDGSTYDDPGVPDVNYFYQGCAIHGFPRSSYGSPQSLGCVELPFAAAKTVYSLIGYGTLVTVA</sequence>
<keyword evidence="3 6" id="KW-0133">Cell shape</keyword>
<keyword evidence="5 6" id="KW-0961">Cell wall biogenesis/degradation</keyword>
<keyword evidence="4 6" id="KW-0573">Peptidoglycan synthesis</keyword>
<evidence type="ECO:0000256" key="6">
    <source>
        <dbReference type="PROSITE-ProRule" id="PRU01373"/>
    </source>
</evidence>
<dbReference type="Pfam" id="PF03734">
    <property type="entry name" value="YkuD"/>
    <property type="match status" value="1"/>
</dbReference>
<proteinExistence type="predicted"/>
<dbReference type="EMBL" id="JBDXSU010000006">
    <property type="protein sequence ID" value="MFB5190591.1"/>
    <property type="molecule type" value="Genomic_DNA"/>
</dbReference>
<dbReference type="Gene3D" id="2.40.440.10">
    <property type="entry name" value="L,D-transpeptidase catalytic domain-like"/>
    <property type="match status" value="1"/>
</dbReference>